<sequence>MAAMEENSGNCNSELIAELNQKIARHSNFLTDSNRASRKRGLEGIIKELFSGALSSSSSTVVVVYKSVQVAVTKLIADPVEKCRELAISTVEKYLELTNDYNTVLPAIVPYLVQRLGQQEIIEPSEELRLQLSQLTTKLVCLSEKQNSLYLDDYIKVLQRTLVDPFYEVRKEACKCASILAKSIPEHFHLQSESLIKPLLHSISHQHYKVRVAVINAIGQVLLYGNNKNVDDVVSHLAQRLFDQSAAVREAVTKLAGMWLLQLPDRYSFWHKLMPLLLTSLTDELPSIQEEAACLWHDVGIRYLRENENDMKEKEDFEAAQPKHYPLVLKDRILGVENWFTGINPRLYRGCQETYLIGWLRREKSLPLYFTL</sequence>
<dbReference type="EMBL" id="VXIV02002503">
    <property type="protein sequence ID" value="KAF6025021.1"/>
    <property type="molecule type" value="Genomic_DNA"/>
</dbReference>
<dbReference type="InterPro" id="IPR052623">
    <property type="entry name" value="DAAF5"/>
</dbReference>
<dbReference type="GO" id="GO:0036158">
    <property type="term" value="P:outer dynein arm assembly"/>
    <property type="evidence" value="ECO:0007669"/>
    <property type="project" value="TreeGrafter"/>
</dbReference>
<evidence type="ECO:0000259" key="1">
    <source>
        <dbReference type="Pfam" id="PF25757"/>
    </source>
</evidence>
<dbReference type="GO" id="GO:0045505">
    <property type="term" value="F:dynein intermediate chain binding"/>
    <property type="evidence" value="ECO:0007669"/>
    <property type="project" value="TreeGrafter"/>
</dbReference>
<dbReference type="GO" id="GO:0005737">
    <property type="term" value="C:cytoplasm"/>
    <property type="evidence" value="ECO:0007669"/>
    <property type="project" value="TreeGrafter"/>
</dbReference>
<dbReference type="Pfam" id="PF25757">
    <property type="entry name" value="TPR_DNAAF5"/>
    <property type="match status" value="1"/>
</dbReference>
<evidence type="ECO:0000313" key="2">
    <source>
        <dbReference type="EMBL" id="KAF6025021.1"/>
    </source>
</evidence>
<name>A0A7J7JHF1_BUGNE</name>
<dbReference type="Proteomes" id="UP000593567">
    <property type="component" value="Unassembled WGS sequence"/>
</dbReference>
<keyword evidence="3" id="KW-1185">Reference proteome</keyword>
<dbReference type="SUPFAM" id="SSF48371">
    <property type="entry name" value="ARM repeat"/>
    <property type="match status" value="1"/>
</dbReference>
<comment type="caution">
    <text evidence="2">The sequence shown here is derived from an EMBL/GenBank/DDBJ whole genome shotgun (WGS) entry which is preliminary data.</text>
</comment>
<feature type="domain" description="Dynein axonemal assembly factor 5 TPR repeats" evidence="1">
    <location>
        <begin position="30"/>
        <end position="314"/>
    </location>
</feature>
<dbReference type="InterPro" id="IPR011989">
    <property type="entry name" value="ARM-like"/>
</dbReference>
<gene>
    <name evidence="2" type="ORF">EB796_016670</name>
</gene>
<organism evidence="2 3">
    <name type="scientific">Bugula neritina</name>
    <name type="common">Brown bryozoan</name>
    <name type="synonym">Sertularia neritina</name>
    <dbReference type="NCBI Taxonomy" id="10212"/>
    <lineage>
        <taxon>Eukaryota</taxon>
        <taxon>Metazoa</taxon>
        <taxon>Spiralia</taxon>
        <taxon>Lophotrochozoa</taxon>
        <taxon>Bryozoa</taxon>
        <taxon>Gymnolaemata</taxon>
        <taxon>Cheilostomatida</taxon>
        <taxon>Flustrina</taxon>
        <taxon>Buguloidea</taxon>
        <taxon>Bugulidae</taxon>
        <taxon>Bugula</taxon>
    </lineage>
</organism>
<dbReference type="AlphaFoldDB" id="A0A7J7JHF1"/>
<dbReference type="GO" id="GO:0036159">
    <property type="term" value="P:inner dynein arm assembly"/>
    <property type="evidence" value="ECO:0007669"/>
    <property type="project" value="TreeGrafter"/>
</dbReference>
<proteinExistence type="predicted"/>
<reference evidence="2" key="1">
    <citation type="submission" date="2020-06" db="EMBL/GenBank/DDBJ databases">
        <title>Draft genome of Bugula neritina, a colonial animal packing powerful symbionts and potential medicines.</title>
        <authorList>
            <person name="Rayko M."/>
        </authorList>
    </citation>
    <scope>NUCLEOTIDE SEQUENCE [LARGE SCALE GENOMIC DNA]</scope>
    <source>
        <strain evidence="2">Kwan_BN1</strain>
    </source>
</reference>
<dbReference type="GO" id="GO:0003341">
    <property type="term" value="P:cilium movement"/>
    <property type="evidence" value="ECO:0007669"/>
    <property type="project" value="TreeGrafter"/>
</dbReference>
<dbReference type="PANTHER" id="PTHR16216">
    <property type="entry name" value="DYNEIN ASSEMBLY FACTOR 5, AXONEMAL"/>
    <property type="match status" value="1"/>
</dbReference>
<dbReference type="OrthoDB" id="413572at2759"/>
<dbReference type="Gene3D" id="1.25.10.10">
    <property type="entry name" value="Leucine-rich Repeat Variant"/>
    <property type="match status" value="1"/>
</dbReference>
<dbReference type="PANTHER" id="PTHR16216:SF2">
    <property type="entry name" value="DYNEIN AXONEMAL ASSEMBLY FACTOR 5"/>
    <property type="match status" value="1"/>
</dbReference>
<protein>
    <submittedName>
        <fullName evidence="2">HEATR2</fullName>
    </submittedName>
</protein>
<dbReference type="InterPro" id="IPR057978">
    <property type="entry name" value="TPR_DAAF5"/>
</dbReference>
<accession>A0A7J7JHF1</accession>
<dbReference type="InterPro" id="IPR016024">
    <property type="entry name" value="ARM-type_fold"/>
</dbReference>
<evidence type="ECO:0000313" key="3">
    <source>
        <dbReference type="Proteomes" id="UP000593567"/>
    </source>
</evidence>